<dbReference type="PANTHER" id="PTHR43143:SF1">
    <property type="entry name" value="SERINE_THREONINE-PROTEIN PHOSPHATASE CPPED1"/>
    <property type="match status" value="1"/>
</dbReference>
<evidence type="ECO:0000313" key="3">
    <source>
        <dbReference type="Proteomes" id="UP000325292"/>
    </source>
</evidence>
<protein>
    <recommendedName>
        <fullName evidence="1">Calcineurin-like phosphoesterase domain-containing protein</fullName>
    </recommendedName>
</protein>
<gene>
    <name evidence="2" type="ORF">BXT84_15465</name>
</gene>
<organism evidence="2 3">
    <name type="scientific">Sulfobacillus thermotolerans</name>
    <dbReference type="NCBI Taxonomy" id="338644"/>
    <lineage>
        <taxon>Bacteria</taxon>
        <taxon>Bacillati</taxon>
        <taxon>Bacillota</taxon>
        <taxon>Clostridia</taxon>
        <taxon>Eubacteriales</taxon>
        <taxon>Clostridiales Family XVII. Incertae Sedis</taxon>
        <taxon>Sulfobacillus</taxon>
    </lineage>
</organism>
<keyword evidence="3" id="KW-1185">Reference proteome</keyword>
<dbReference type="Gene3D" id="3.60.21.10">
    <property type="match status" value="1"/>
</dbReference>
<reference evidence="2 3" key="1">
    <citation type="journal article" date="2019" name="Sci. Rep.">
        <title>Sulfobacillus thermotolerans: new insights into resistance and metabolic capacities of acidophilic chemolithotrophs.</title>
        <authorList>
            <person name="Panyushkina A.E."/>
            <person name="Babenko V.V."/>
            <person name="Nikitina A.S."/>
            <person name="Selezneva O.V."/>
            <person name="Tsaplina I.A."/>
            <person name="Letarova M.A."/>
            <person name="Kostryukova E.S."/>
            <person name="Letarov A.V."/>
        </authorList>
    </citation>
    <scope>NUCLEOTIDE SEQUENCE [LARGE SCALE GENOMIC DNA]</scope>
    <source>
        <strain evidence="2 3">Kr1</strain>
    </source>
</reference>
<evidence type="ECO:0000259" key="1">
    <source>
        <dbReference type="Pfam" id="PF00149"/>
    </source>
</evidence>
<dbReference type="PANTHER" id="PTHR43143">
    <property type="entry name" value="METALLOPHOSPHOESTERASE, CALCINEURIN SUPERFAMILY"/>
    <property type="match status" value="1"/>
</dbReference>
<proteinExistence type="predicted"/>
<name>A0ABM6RV05_9FIRM</name>
<dbReference type="InterPro" id="IPR029052">
    <property type="entry name" value="Metallo-depent_PP-like"/>
</dbReference>
<dbReference type="EMBL" id="CP019454">
    <property type="protein sequence ID" value="AUW95183.1"/>
    <property type="molecule type" value="Genomic_DNA"/>
</dbReference>
<dbReference type="InterPro" id="IPR051918">
    <property type="entry name" value="STPP_CPPED1"/>
</dbReference>
<dbReference type="InterPro" id="IPR004843">
    <property type="entry name" value="Calcineurin-like_PHP"/>
</dbReference>
<dbReference type="Proteomes" id="UP000325292">
    <property type="component" value="Chromosome"/>
</dbReference>
<evidence type="ECO:0000313" key="2">
    <source>
        <dbReference type="EMBL" id="AUW95183.1"/>
    </source>
</evidence>
<dbReference type="SUPFAM" id="SSF56300">
    <property type="entry name" value="Metallo-dependent phosphatases"/>
    <property type="match status" value="1"/>
</dbReference>
<accession>A0ABM6RV05</accession>
<dbReference type="Pfam" id="PF00149">
    <property type="entry name" value="Metallophos"/>
    <property type="match status" value="1"/>
</dbReference>
<feature type="domain" description="Calcineurin-like phosphoesterase" evidence="1">
    <location>
        <begin position="32"/>
        <end position="219"/>
    </location>
</feature>
<sequence length="293" mass="32255">MRGAAGLSAVAAVLGDLPRGVFAQKSSGITPFRFVHLSDTHIGYEGDANRDVAGTLDRSLMAIAALNPAPEFIVVTGDLTQAAETTTVRKARFVAFRSKMEGTGIPFYCVPGEHDALMDRGELYQKAIGPLHYRFERGGVQFFALDNVSRGFFVGDEQRQWLAQEIHKVDPNAPTIILAHAPLYDLFVPWNWYTYDAQQVLALFQHFRSVTVLFGHIHQLMSRRQPHVIQAAGLSTAWPLPEPVGLEKLEKWPQSASDPLMGLGLRVIDVGASGDMAVNTVLLSDERREEASS</sequence>